<evidence type="ECO:0000313" key="6">
    <source>
        <dbReference type="Proteomes" id="UP000623678"/>
    </source>
</evidence>
<organism evidence="5 6">
    <name type="scientific">Youxingia wuxianensis</name>
    <dbReference type="NCBI Taxonomy" id="2763678"/>
    <lineage>
        <taxon>Bacteria</taxon>
        <taxon>Bacillati</taxon>
        <taxon>Bacillota</taxon>
        <taxon>Clostridia</taxon>
        <taxon>Eubacteriales</taxon>
        <taxon>Oscillospiraceae</taxon>
        <taxon>Youxingia</taxon>
    </lineage>
</organism>
<evidence type="ECO:0000256" key="3">
    <source>
        <dbReference type="ARBA" id="ARBA00023163"/>
    </source>
</evidence>
<keyword evidence="1" id="KW-0805">Transcription regulation</keyword>
<dbReference type="PROSITE" id="PS50949">
    <property type="entry name" value="HTH_GNTR"/>
    <property type="match status" value="1"/>
</dbReference>
<dbReference type="FunFam" id="1.10.10.10:FF:000079">
    <property type="entry name" value="GntR family transcriptional regulator"/>
    <property type="match status" value="1"/>
</dbReference>
<dbReference type="InterPro" id="IPR011663">
    <property type="entry name" value="UTRA"/>
</dbReference>
<dbReference type="GO" id="GO:0003677">
    <property type="term" value="F:DNA binding"/>
    <property type="evidence" value="ECO:0007669"/>
    <property type="project" value="UniProtKB-KW"/>
</dbReference>
<dbReference type="RefSeq" id="WP_262395055.1">
    <property type="nucleotide sequence ID" value="NZ_JACRTD010000004.1"/>
</dbReference>
<dbReference type="Pfam" id="PF07702">
    <property type="entry name" value="UTRA"/>
    <property type="match status" value="1"/>
</dbReference>
<dbReference type="PRINTS" id="PR00035">
    <property type="entry name" value="HTHGNTR"/>
</dbReference>
<protein>
    <submittedName>
        <fullName evidence="5">GntR family transcriptional regulator</fullName>
    </submittedName>
</protein>
<dbReference type="SUPFAM" id="SSF64288">
    <property type="entry name" value="Chorismate lyase-like"/>
    <property type="match status" value="1"/>
</dbReference>
<dbReference type="GO" id="GO:0045892">
    <property type="term" value="P:negative regulation of DNA-templated transcription"/>
    <property type="evidence" value="ECO:0007669"/>
    <property type="project" value="TreeGrafter"/>
</dbReference>
<evidence type="ECO:0000259" key="4">
    <source>
        <dbReference type="PROSITE" id="PS50949"/>
    </source>
</evidence>
<feature type="domain" description="HTH gntR-type" evidence="4">
    <location>
        <begin position="12"/>
        <end position="80"/>
    </location>
</feature>
<dbReference type="EMBL" id="JACRTD010000004">
    <property type="protein sequence ID" value="MBC8585271.1"/>
    <property type="molecule type" value="Genomic_DNA"/>
</dbReference>
<dbReference type="Proteomes" id="UP000623678">
    <property type="component" value="Unassembled WGS sequence"/>
</dbReference>
<dbReference type="PANTHER" id="PTHR44846:SF1">
    <property type="entry name" value="MANNOSYL-D-GLYCERATE TRANSPORT_METABOLISM SYSTEM REPRESSOR MNGR-RELATED"/>
    <property type="match status" value="1"/>
</dbReference>
<proteinExistence type="predicted"/>
<sequence>MNDHTEQISYRSPIYLQLREVIRAQIEEGEYPPGTSIPSENELAATYGINRLTVRNAISTLVSEGLLKRVQGKGVYVIGPKNPRELEAVGGFTPVTQGGNAYETRILIKTVRPAREKYASIFGLFPEEEIYYIRRLTKLDGEPVFLEDAYIPKKVLPNLEDIDLKVFSPYEAFEYYGVRLMRTYQTLDITTLDPREGKMLGVAPQQSVMLFECTSYDQDDRAIEFTRTYVRGDRCSFVVHYHE</sequence>
<accession>A0A926IHG9</accession>
<comment type="caution">
    <text evidence="5">The sequence shown here is derived from an EMBL/GenBank/DDBJ whole genome shotgun (WGS) entry which is preliminary data.</text>
</comment>
<dbReference type="InterPro" id="IPR028978">
    <property type="entry name" value="Chorismate_lyase_/UTRA_dom_sf"/>
</dbReference>
<dbReference type="SMART" id="SM00866">
    <property type="entry name" value="UTRA"/>
    <property type="match status" value="1"/>
</dbReference>
<dbReference type="InterPro" id="IPR000524">
    <property type="entry name" value="Tscrpt_reg_HTH_GntR"/>
</dbReference>
<evidence type="ECO:0000256" key="1">
    <source>
        <dbReference type="ARBA" id="ARBA00023015"/>
    </source>
</evidence>
<evidence type="ECO:0000313" key="5">
    <source>
        <dbReference type="EMBL" id="MBC8585271.1"/>
    </source>
</evidence>
<gene>
    <name evidence="5" type="ORF">H8705_06710</name>
</gene>
<dbReference type="Pfam" id="PF00392">
    <property type="entry name" value="GntR"/>
    <property type="match status" value="1"/>
</dbReference>
<keyword evidence="2" id="KW-0238">DNA-binding</keyword>
<evidence type="ECO:0000256" key="2">
    <source>
        <dbReference type="ARBA" id="ARBA00023125"/>
    </source>
</evidence>
<name>A0A926IHG9_9FIRM</name>
<dbReference type="Gene3D" id="1.10.10.10">
    <property type="entry name" value="Winged helix-like DNA-binding domain superfamily/Winged helix DNA-binding domain"/>
    <property type="match status" value="1"/>
</dbReference>
<dbReference type="SMART" id="SM00345">
    <property type="entry name" value="HTH_GNTR"/>
    <property type="match status" value="1"/>
</dbReference>
<dbReference type="GO" id="GO:0003700">
    <property type="term" value="F:DNA-binding transcription factor activity"/>
    <property type="evidence" value="ECO:0007669"/>
    <property type="project" value="InterPro"/>
</dbReference>
<dbReference type="InterPro" id="IPR050679">
    <property type="entry name" value="Bact_HTH_transcr_reg"/>
</dbReference>
<dbReference type="CDD" id="cd07377">
    <property type="entry name" value="WHTH_GntR"/>
    <property type="match status" value="1"/>
</dbReference>
<dbReference type="SUPFAM" id="SSF46785">
    <property type="entry name" value="Winged helix' DNA-binding domain"/>
    <property type="match status" value="1"/>
</dbReference>
<keyword evidence="3" id="KW-0804">Transcription</keyword>
<dbReference type="InterPro" id="IPR036388">
    <property type="entry name" value="WH-like_DNA-bd_sf"/>
</dbReference>
<reference evidence="5" key="1">
    <citation type="submission" date="2020-08" db="EMBL/GenBank/DDBJ databases">
        <title>Genome public.</title>
        <authorList>
            <person name="Liu C."/>
            <person name="Sun Q."/>
        </authorList>
    </citation>
    <scope>NUCLEOTIDE SEQUENCE</scope>
    <source>
        <strain evidence="5">NSJ-64</strain>
    </source>
</reference>
<keyword evidence="6" id="KW-1185">Reference proteome</keyword>
<dbReference type="Gene3D" id="3.40.1410.10">
    <property type="entry name" value="Chorismate lyase-like"/>
    <property type="match status" value="1"/>
</dbReference>
<dbReference type="AlphaFoldDB" id="A0A926IHG9"/>
<dbReference type="InterPro" id="IPR036390">
    <property type="entry name" value="WH_DNA-bd_sf"/>
</dbReference>
<dbReference type="PANTHER" id="PTHR44846">
    <property type="entry name" value="MANNOSYL-D-GLYCERATE TRANSPORT/METABOLISM SYSTEM REPRESSOR MNGR-RELATED"/>
    <property type="match status" value="1"/>
</dbReference>